<feature type="transmembrane region" description="Helical" evidence="1">
    <location>
        <begin position="6"/>
        <end position="27"/>
    </location>
</feature>
<feature type="transmembrane region" description="Helical" evidence="1">
    <location>
        <begin position="101"/>
        <end position="127"/>
    </location>
</feature>
<dbReference type="STRING" id="1513271.XM47_00865"/>
<evidence type="ECO:0000256" key="1">
    <source>
        <dbReference type="SAM" id="Phobius"/>
    </source>
</evidence>
<dbReference type="RefSeq" id="WP_048688292.1">
    <property type="nucleotide sequence ID" value="NZ_KQ130482.1"/>
</dbReference>
<dbReference type="AlphaFoldDB" id="A0A0J8GVE6"/>
<comment type="caution">
    <text evidence="2">The sequence shown here is derived from an EMBL/GenBank/DDBJ whole genome shotgun (WGS) entry which is preliminary data.</text>
</comment>
<protein>
    <recommendedName>
        <fullName evidence="4">Iron transporter</fullName>
    </recommendedName>
</protein>
<organism evidence="2 3">
    <name type="scientific">Catenovulum maritimum</name>
    <dbReference type="NCBI Taxonomy" id="1513271"/>
    <lineage>
        <taxon>Bacteria</taxon>
        <taxon>Pseudomonadati</taxon>
        <taxon>Pseudomonadota</taxon>
        <taxon>Gammaproteobacteria</taxon>
        <taxon>Alteromonadales</taxon>
        <taxon>Alteromonadaceae</taxon>
        <taxon>Catenovulum</taxon>
    </lineage>
</organism>
<feature type="transmembrane region" description="Helical" evidence="1">
    <location>
        <begin position="166"/>
        <end position="184"/>
    </location>
</feature>
<proteinExistence type="predicted"/>
<dbReference type="EMBL" id="LAZL01000002">
    <property type="protein sequence ID" value="KMT66712.1"/>
    <property type="molecule type" value="Genomic_DNA"/>
</dbReference>
<feature type="transmembrane region" description="Helical" evidence="1">
    <location>
        <begin position="39"/>
        <end position="55"/>
    </location>
</feature>
<feature type="transmembrane region" description="Helical" evidence="1">
    <location>
        <begin position="231"/>
        <end position="249"/>
    </location>
</feature>
<evidence type="ECO:0000313" key="2">
    <source>
        <dbReference type="EMBL" id="KMT66712.1"/>
    </source>
</evidence>
<accession>A0A0J8GVE6</accession>
<name>A0A0J8GVE6_9ALTE</name>
<sequence length="264" mass="29559">MLINTVILFIKEILPVFILLCFVSAFVSSHFVNRANLTRLLIISITFISLIFTNLENISGWYDGDGIEILASVIHFSLYFILLASSCLIMTKKSLNLPLGLALFASVSMFATLHLSEFFLYFFTIIINQQSLATTITGTVFGLGICISFSTLLALLFKGTVNKLEWLSYTFWASYLAGIATQGLTKLQQIGLVDTRQTLWDTSFIISDSSEYGYLLNTLIGYVSAPTREYFLVYTISLFTSIITYCLVFKVARKKMSCSLGDLK</sequence>
<feature type="transmembrane region" description="Helical" evidence="1">
    <location>
        <begin position="67"/>
        <end position="89"/>
    </location>
</feature>
<feature type="transmembrane region" description="Helical" evidence="1">
    <location>
        <begin position="133"/>
        <end position="157"/>
    </location>
</feature>
<keyword evidence="3" id="KW-1185">Reference proteome</keyword>
<evidence type="ECO:0008006" key="4">
    <source>
        <dbReference type="Google" id="ProtNLM"/>
    </source>
</evidence>
<reference evidence="2 3" key="1">
    <citation type="submission" date="2015-04" db="EMBL/GenBank/DDBJ databases">
        <title>Draft Genome Sequence of the Novel Agar-Digesting Marine Bacterium Q1.</title>
        <authorList>
            <person name="Li Y."/>
            <person name="Li D."/>
            <person name="Chen G."/>
            <person name="Du Z."/>
        </authorList>
    </citation>
    <scope>NUCLEOTIDE SEQUENCE [LARGE SCALE GENOMIC DNA]</scope>
    <source>
        <strain evidence="2 3">Q1</strain>
    </source>
</reference>
<keyword evidence="1" id="KW-0812">Transmembrane</keyword>
<gene>
    <name evidence="2" type="ORF">XM47_00865</name>
</gene>
<keyword evidence="1" id="KW-0472">Membrane</keyword>
<dbReference type="OrthoDB" id="5764104at2"/>
<dbReference type="Proteomes" id="UP000037600">
    <property type="component" value="Unassembled WGS sequence"/>
</dbReference>
<evidence type="ECO:0000313" key="3">
    <source>
        <dbReference type="Proteomes" id="UP000037600"/>
    </source>
</evidence>
<keyword evidence="1" id="KW-1133">Transmembrane helix</keyword>